<accession>A0A0M8N0X7</accession>
<feature type="compositionally biased region" description="Polar residues" evidence="1">
    <location>
        <begin position="80"/>
        <end position="89"/>
    </location>
</feature>
<keyword evidence="3" id="KW-1185">Reference proteome</keyword>
<dbReference type="Proteomes" id="UP000053831">
    <property type="component" value="Unassembled WGS sequence"/>
</dbReference>
<sequence length="240" mass="26367">MPRHILRPLPAKNASPKKSSLRSPLKPRTPGRVVEFSNSVLSPLDQAAAREHHLAASNAVPSRAPMPQAKFPPARAPSPSKAQPQQASARTDLAAEKPALPTAPLAPSIAGKPAAPPQPQPQPPEPEPEPEPERLSGTIWSRKHWLLLDSLLRRRRQRPLAPPTRGQQPTSAEKLLGKTVKSQGKALRLERWHLDCVEAFQAQVAGWDEAVLAKRLVALILGEERRQRMALKKAVRTTFH</sequence>
<evidence type="ECO:0000313" key="3">
    <source>
        <dbReference type="Proteomes" id="UP000053831"/>
    </source>
</evidence>
<organism evidence="2 3">
    <name type="scientific">Escovopsis weberi</name>
    <dbReference type="NCBI Taxonomy" id="150374"/>
    <lineage>
        <taxon>Eukaryota</taxon>
        <taxon>Fungi</taxon>
        <taxon>Dikarya</taxon>
        <taxon>Ascomycota</taxon>
        <taxon>Pezizomycotina</taxon>
        <taxon>Sordariomycetes</taxon>
        <taxon>Hypocreomycetidae</taxon>
        <taxon>Hypocreales</taxon>
        <taxon>Hypocreaceae</taxon>
        <taxon>Escovopsis</taxon>
    </lineage>
</organism>
<comment type="caution">
    <text evidence="2">The sequence shown here is derived from an EMBL/GenBank/DDBJ whole genome shotgun (WGS) entry which is preliminary data.</text>
</comment>
<dbReference type="AlphaFoldDB" id="A0A0M8N0X7"/>
<dbReference type="OrthoDB" id="3946221at2759"/>
<proteinExistence type="predicted"/>
<feature type="compositionally biased region" description="Low complexity" evidence="1">
    <location>
        <begin position="16"/>
        <end position="28"/>
    </location>
</feature>
<feature type="region of interest" description="Disordered" evidence="1">
    <location>
        <begin position="1"/>
        <end position="138"/>
    </location>
</feature>
<evidence type="ECO:0000313" key="2">
    <source>
        <dbReference type="EMBL" id="KOS23276.1"/>
    </source>
</evidence>
<evidence type="ECO:0000256" key="1">
    <source>
        <dbReference type="SAM" id="MobiDB-lite"/>
    </source>
</evidence>
<protein>
    <submittedName>
        <fullName evidence="2">Uncharacterized protein</fullName>
    </submittedName>
</protein>
<name>A0A0M8N0X7_ESCWE</name>
<dbReference type="EMBL" id="LGSR01000002">
    <property type="protein sequence ID" value="KOS23276.1"/>
    <property type="molecule type" value="Genomic_DNA"/>
</dbReference>
<gene>
    <name evidence="2" type="ORF">ESCO_003607</name>
</gene>
<feature type="compositionally biased region" description="Pro residues" evidence="1">
    <location>
        <begin position="114"/>
        <end position="125"/>
    </location>
</feature>
<dbReference type="STRING" id="150374.A0A0M8N0X7"/>
<reference evidence="2 3" key="1">
    <citation type="submission" date="2015-07" db="EMBL/GenBank/DDBJ databases">
        <title>The genome of the fungus Escovopsis weberi, a specialized disease agent of ant agriculture.</title>
        <authorList>
            <person name="de Man T.J."/>
            <person name="Stajich J.E."/>
            <person name="Kubicek C.P."/>
            <person name="Chenthamara K."/>
            <person name="Atanasova L."/>
            <person name="Druzhinina I.S."/>
            <person name="Birnbaum S."/>
            <person name="Barribeau S.M."/>
            <person name="Teiling C."/>
            <person name="Suen G."/>
            <person name="Currie C."/>
            <person name="Gerardo N.M."/>
        </authorList>
    </citation>
    <scope>NUCLEOTIDE SEQUENCE [LARGE SCALE GENOMIC DNA]</scope>
</reference>